<dbReference type="GO" id="GO:0016605">
    <property type="term" value="C:PML body"/>
    <property type="evidence" value="ECO:0007669"/>
    <property type="project" value="UniProtKB-SubCell"/>
</dbReference>
<dbReference type="Gene3D" id="1.10.1410.10">
    <property type="match status" value="1"/>
</dbReference>
<keyword evidence="8" id="KW-0460">Magnesium</keyword>
<evidence type="ECO:0000256" key="2">
    <source>
        <dbReference type="ARBA" id="ARBA00001946"/>
    </source>
</evidence>
<dbReference type="Gene3D" id="3.60.10.10">
    <property type="entry name" value="Endonuclease/exonuclease/phosphatase"/>
    <property type="match status" value="1"/>
</dbReference>
<gene>
    <name evidence="14" type="ORF">QYT958_LOCUS28132</name>
</gene>
<dbReference type="GO" id="GO:0005737">
    <property type="term" value="C:cytoplasm"/>
    <property type="evidence" value="ECO:0007669"/>
    <property type="project" value="TreeGrafter"/>
</dbReference>
<evidence type="ECO:0000256" key="1">
    <source>
        <dbReference type="ARBA" id="ARBA00001936"/>
    </source>
</evidence>
<dbReference type="GO" id="GO:0004518">
    <property type="term" value="F:nuclease activity"/>
    <property type="evidence" value="ECO:0007669"/>
    <property type="project" value="UniProtKB-KW"/>
</dbReference>
<dbReference type="SUPFAM" id="SSF56219">
    <property type="entry name" value="DNase I-like"/>
    <property type="match status" value="1"/>
</dbReference>
<evidence type="ECO:0000313" key="15">
    <source>
        <dbReference type="Proteomes" id="UP000663848"/>
    </source>
</evidence>
<keyword evidence="5" id="KW-0479">Metal-binding</keyword>
<dbReference type="PANTHER" id="PTHR15822">
    <property type="entry name" value="TRAF AND TNF RECEPTOR-ASSOCIATED PROTEIN"/>
    <property type="match status" value="1"/>
</dbReference>
<evidence type="ECO:0000256" key="7">
    <source>
        <dbReference type="ARBA" id="ARBA00022801"/>
    </source>
</evidence>
<comment type="cofactor">
    <cofactor evidence="1">
        <name>Mn(2+)</name>
        <dbReference type="ChEBI" id="CHEBI:29035"/>
    </cofactor>
</comment>
<feature type="non-terminal residue" evidence="14">
    <location>
        <position position="1"/>
    </location>
</feature>
<evidence type="ECO:0000256" key="4">
    <source>
        <dbReference type="ARBA" id="ARBA00022722"/>
    </source>
</evidence>
<dbReference type="PANTHER" id="PTHR15822:SF4">
    <property type="entry name" value="TYROSYL-DNA PHOSPHODIESTERASE 2"/>
    <property type="match status" value="1"/>
</dbReference>
<dbReference type="Gene3D" id="3.90.1140.10">
    <property type="entry name" value="Cyclic phosphodiesterase"/>
    <property type="match status" value="1"/>
</dbReference>
<keyword evidence="7" id="KW-0378">Hydrolase</keyword>
<dbReference type="Pfam" id="PF04928">
    <property type="entry name" value="PAP_central"/>
    <property type="match status" value="1"/>
</dbReference>
<organism evidence="14 15">
    <name type="scientific">Rotaria socialis</name>
    <dbReference type="NCBI Taxonomy" id="392032"/>
    <lineage>
        <taxon>Eukaryota</taxon>
        <taxon>Metazoa</taxon>
        <taxon>Spiralia</taxon>
        <taxon>Gnathifera</taxon>
        <taxon>Rotifera</taxon>
        <taxon>Eurotatoria</taxon>
        <taxon>Bdelloidea</taxon>
        <taxon>Philodinida</taxon>
        <taxon>Philodinidae</taxon>
        <taxon>Rotaria</taxon>
    </lineage>
</organism>
<dbReference type="Pfam" id="PF13563">
    <property type="entry name" value="2_5_RNA_ligase2"/>
    <property type="match status" value="1"/>
</dbReference>
<sequence>MADSNSTTTFIDQLNSLRSILRSDDHLQIQQSGDYEQIHIKLDYDIQLGFFLNSLDSSNKSLTVNNVTDLRMNKSSNKCSLSNDEWITIRKYFDELIQQSNEFTSLQSFIESIQNHLTKMRTNTKKSKQKAKKTIEVETTDDTSTASNKFRDAISIFNRISHDKTIDRSQVMIGYEDRFTGIHEVPFSDFKKVHEHRYGVPMHRIRHYKINGNIVWDRTAKLDILTGSDQLPETANDNAEISTLAQGLYHFDHSLQQWSEVQNVPLTSDDTKTPSTKETCLPERCHFLTWNILFDYQKPGLIHSSQRYQSILHTLKTLLPDVIFLQEVTVSFLNLLLNELWLQENNYYIVIMRSVINSEQNKSYGQMILTKNFRPRSFSICPLDTSDEDRTVAASTTTKTTKELIIARFGLNPKITIDLVNLHLHSDLSRNSSEKRCQALENLFKKMKTNNYMLIGDFNFGDSYVKEQNILEKYEDEVHDLWKIIYHLDQNPGFTFDPSNNICARITSTSQTNRRLDRYLVHTLDTVSYSIEHLAIIGTQPIPIDPLNNDNSQRIHQSDHYALQLVMNFRTRSISHRSAVAILPTLNMWPLIDPHRQQYDPSFDRWPPHINLLWPFFDLTDCEEDQENILLPLRLLLCQYESFSAGIDQIDSFVENKTIYMKLNQQSENQVKQLQAQLVKLFPQCSNNNRHTYSPHMTIGQFENEEKFKEAKSSLILNESFQFPVHYIYILQRSLDNDTEPFHIAYQLPLGSVLPPINSKQLHSVDEKLQQFFQTMNLYESEQSYQRKQEKFEKLSSCFEQIFNNDTLHCFTHSFLPYGSFRIGINGQDVDTVFILNEIKCDNNQATSFDEALRELKHDPTGLNDHIVDLLETQINGTMKNEILHYRKIQALFPIISIVFHDQTKVEIFVQIKTNKEKSAKYDLNLVSNFHEPITGVHEIEYLLVHVRSPPIFQYLLTFVRTWAQRVGLYGRVYGYLGGYSWAILCAYICHKFLAPIKSLSSIEQFSIEEFFSLVQQFFST</sequence>
<dbReference type="SUPFAM" id="SSF81301">
    <property type="entry name" value="Nucleotidyltransferase"/>
    <property type="match status" value="1"/>
</dbReference>
<evidence type="ECO:0000256" key="10">
    <source>
        <dbReference type="ARBA" id="ARBA00023242"/>
    </source>
</evidence>
<dbReference type="Pfam" id="PF04457">
    <property type="entry name" value="MJ1316"/>
    <property type="match status" value="1"/>
</dbReference>
<dbReference type="SUPFAM" id="SSF55144">
    <property type="entry name" value="LigT-like"/>
    <property type="match status" value="1"/>
</dbReference>
<dbReference type="InterPro" id="IPR051547">
    <property type="entry name" value="TDP2-like"/>
</dbReference>
<evidence type="ECO:0000313" key="14">
    <source>
        <dbReference type="EMBL" id="CAF4863959.1"/>
    </source>
</evidence>
<comment type="cofactor">
    <cofactor evidence="2">
        <name>Mg(2+)</name>
        <dbReference type="ChEBI" id="CHEBI:18420"/>
    </cofactor>
</comment>
<protein>
    <recommendedName>
        <fullName evidence="16">Polynucleotide adenylyltransferase</fullName>
    </recommendedName>
</protein>
<dbReference type="Gene3D" id="3.30.460.10">
    <property type="entry name" value="Beta Polymerase, domain 2"/>
    <property type="match status" value="1"/>
</dbReference>
<evidence type="ECO:0000259" key="11">
    <source>
        <dbReference type="Pfam" id="PF03372"/>
    </source>
</evidence>
<dbReference type="Proteomes" id="UP000663848">
    <property type="component" value="Unassembled WGS sequence"/>
</dbReference>
<keyword evidence="9" id="KW-0234">DNA repair</keyword>
<dbReference type="InterPro" id="IPR036691">
    <property type="entry name" value="Endo/exonu/phosph_ase_sf"/>
</dbReference>
<dbReference type="GO" id="GO:1990817">
    <property type="term" value="F:poly(A) RNA polymerase activity"/>
    <property type="evidence" value="ECO:0007669"/>
    <property type="project" value="InterPro"/>
</dbReference>
<dbReference type="GO" id="GO:0003697">
    <property type="term" value="F:single-stranded DNA binding"/>
    <property type="evidence" value="ECO:0007669"/>
    <property type="project" value="TreeGrafter"/>
</dbReference>
<dbReference type="GO" id="GO:0006302">
    <property type="term" value="P:double-strand break repair"/>
    <property type="evidence" value="ECO:0007669"/>
    <property type="project" value="TreeGrafter"/>
</dbReference>
<dbReference type="Pfam" id="PF03372">
    <property type="entry name" value="Exo_endo_phos"/>
    <property type="match status" value="1"/>
</dbReference>
<keyword evidence="10" id="KW-0539">Nucleus</keyword>
<feature type="domain" description="MJ1316 RNA cyclic group end recognition" evidence="12">
    <location>
        <begin position="150"/>
        <end position="218"/>
    </location>
</feature>
<dbReference type="InterPro" id="IPR009097">
    <property type="entry name" value="Cyclic_Pdiesterase"/>
</dbReference>
<accession>A0A821SZC6</accession>
<proteinExistence type="predicted"/>
<dbReference type="InterPro" id="IPR007012">
    <property type="entry name" value="PolA_pol_cen_dom"/>
</dbReference>
<keyword evidence="6" id="KW-0227">DNA damage</keyword>
<evidence type="ECO:0000256" key="9">
    <source>
        <dbReference type="ARBA" id="ARBA00023204"/>
    </source>
</evidence>
<dbReference type="SUPFAM" id="SSF81631">
    <property type="entry name" value="PAP/OAS1 substrate-binding domain"/>
    <property type="match status" value="1"/>
</dbReference>
<evidence type="ECO:0000256" key="6">
    <source>
        <dbReference type="ARBA" id="ARBA00022763"/>
    </source>
</evidence>
<reference evidence="14" key="1">
    <citation type="submission" date="2021-02" db="EMBL/GenBank/DDBJ databases">
        <authorList>
            <person name="Nowell W R."/>
        </authorList>
    </citation>
    <scope>NUCLEOTIDE SEQUENCE</scope>
</reference>
<evidence type="ECO:0000259" key="12">
    <source>
        <dbReference type="Pfam" id="PF04457"/>
    </source>
</evidence>
<evidence type="ECO:0008006" key="16">
    <source>
        <dbReference type="Google" id="ProtNLM"/>
    </source>
</evidence>
<comment type="caution">
    <text evidence="14">The sequence shown here is derived from an EMBL/GenBank/DDBJ whole genome shotgun (WGS) entry which is preliminary data.</text>
</comment>
<feature type="domain" description="Poly(A) polymerase central" evidence="13">
    <location>
        <begin position="953"/>
        <end position="1017"/>
    </location>
</feature>
<dbReference type="InterPro" id="IPR043519">
    <property type="entry name" value="NT_sf"/>
</dbReference>
<feature type="domain" description="Endonuclease/exonuclease/phosphatase" evidence="11">
    <location>
        <begin position="288"/>
        <end position="523"/>
    </location>
</feature>
<dbReference type="InterPro" id="IPR040459">
    <property type="entry name" value="MJ1316"/>
</dbReference>
<dbReference type="InterPro" id="IPR005135">
    <property type="entry name" value="Endo/exonuclease/phosphatase"/>
</dbReference>
<evidence type="ECO:0000256" key="5">
    <source>
        <dbReference type="ARBA" id="ARBA00022723"/>
    </source>
</evidence>
<name>A0A821SZC6_9BILA</name>
<dbReference type="GO" id="GO:0070260">
    <property type="term" value="F:5'-tyrosyl-DNA phosphodiesterase activity"/>
    <property type="evidence" value="ECO:0007669"/>
    <property type="project" value="TreeGrafter"/>
</dbReference>
<dbReference type="AlphaFoldDB" id="A0A821SZC6"/>
<comment type="subcellular location">
    <subcellularLocation>
        <location evidence="3">Nucleus</location>
        <location evidence="3">PML body</location>
    </subcellularLocation>
</comment>
<evidence type="ECO:0000259" key="13">
    <source>
        <dbReference type="Pfam" id="PF04928"/>
    </source>
</evidence>
<keyword evidence="4" id="KW-0540">Nuclease</keyword>
<dbReference type="GO" id="GO:0046872">
    <property type="term" value="F:metal ion binding"/>
    <property type="evidence" value="ECO:0007669"/>
    <property type="project" value="UniProtKB-KW"/>
</dbReference>
<evidence type="ECO:0000256" key="3">
    <source>
        <dbReference type="ARBA" id="ARBA00004322"/>
    </source>
</evidence>
<dbReference type="EMBL" id="CAJOBR010007491">
    <property type="protein sequence ID" value="CAF4863959.1"/>
    <property type="molecule type" value="Genomic_DNA"/>
</dbReference>
<evidence type="ECO:0000256" key="8">
    <source>
        <dbReference type="ARBA" id="ARBA00022842"/>
    </source>
</evidence>